<dbReference type="AlphaFoldDB" id="A0A8K0SG66"/>
<evidence type="ECO:0000313" key="3">
    <source>
        <dbReference type="Proteomes" id="UP000813444"/>
    </source>
</evidence>
<dbReference type="EMBL" id="JAGPNK010000037">
    <property type="protein sequence ID" value="KAH7303248.1"/>
    <property type="molecule type" value="Genomic_DNA"/>
</dbReference>
<dbReference type="Proteomes" id="UP000813444">
    <property type="component" value="Unassembled WGS sequence"/>
</dbReference>
<sequence length="293" mass="30738">MTWVLILAPGTLAAALTNAGCADPKGFDTCQAQANNQVSSCIAQAKKDGSQQEILACGCQDYTNSYNCYSAFCWNRVWECEYQDYIIGHFQNCPTAKLPVPYFPAPHNAPDACSCNIGKVYLATQNAIQETAQYSNNANGIGDSGNALQVMQGCSCCEISGAISSMWVICPDTDPMLIGLAGVSQLESQINAQFDQCGQYLETYDCETALGYELDGLSTYYRPDNLPQSGTATLSNGPGTVTAPASSSVFTYTNGADGTIYTITAANVKSAGGSGSNSQMTGSGSRQTAGTGS</sequence>
<keyword evidence="3" id="KW-1185">Reference proteome</keyword>
<protein>
    <submittedName>
        <fullName evidence="2">Uncharacterized protein</fullName>
    </submittedName>
</protein>
<feature type="region of interest" description="Disordered" evidence="1">
    <location>
        <begin position="272"/>
        <end position="293"/>
    </location>
</feature>
<comment type="caution">
    <text evidence="2">The sequence shown here is derived from an EMBL/GenBank/DDBJ whole genome shotgun (WGS) entry which is preliminary data.</text>
</comment>
<gene>
    <name evidence="2" type="ORF">B0I35DRAFT_485371</name>
</gene>
<name>A0A8K0SG66_9HYPO</name>
<dbReference type="OrthoDB" id="3538998at2759"/>
<evidence type="ECO:0000256" key="1">
    <source>
        <dbReference type="SAM" id="MobiDB-lite"/>
    </source>
</evidence>
<organism evidence="2 3">
    <name type="scientific">Stachybotrys elegans</name>
    <dbReference type="NCBI Taxonomy" id="80388"/>
    <lineage>
        <taxon>Eukaryota</taxon>
        <taxon>Fungi</taxon>
        <taxon>Dikarya</taxon>
        <taxon>Ascomycota</taxon>
        <taxon>Pezizomycotina</taxon>
        <taxon>Sordariomycetes</taxon>
        <taxon>Hypocreomycetidae</taxon>
        <taxon>Hypocreales</taxon>
        <taxon>Stachybotryaceae</taxon>
        <taxon>Stachybotrys</taxon>
    </lineage>
</organism>
<proteinExistence type="predicted"/>
<accession>A0A8K0SG66</accession>
<feature type="compositionally biased region" description="Polar residues" evidence="1">
    <location>
        <begin position="276"/>
        <end position="293"/>
    </location>
</feature>
<evidence type="ECO:0000313" key="2">
    <source>
        <dbReference type="EMBL" id="KAH7303248.1"/>
    </source>
</evidence>
<reference evidence="2" key="1">
    <citation type="journal article" date="2021" name="Nat. Commun.">
        <title>Genetic determinants of endophytism in the Arabidopsis root mycobiome.</title>
        <authorList>
            <person name="Mesny F."/>
            <person name="Miyauchi S."/>
            <person name="Thiergart T."/>
            <person name="Pickel B."/>
            <person name="Atanasova L."/>
            <person name="Karlsson M."/>
            <person name="Huettel B."/>
            <person name="Barry K.W."/>
            <person name="Haridas S."/>
            <person name="Chen C."/>
            <person name="Bauer D."/>
            <person name="Andreopoulos W."/>
            <person name="Pangilinan J."/>
            <person name="LaButti K."/>
            <person name="Riley R."/>
            <person name="Lipzen A."/>
            <person name="Clum A."/>
            <person name="Drula E."/>
            <person name="Henrissat B."/>
            <person name="Kohler A."/>
            <person name="Grigoriev I.V."/>
            <person name="Martin F.M."/>
            <person name="Hacquard S."/>
        </authorList>
    </citation>
    <scope>NUCLEOTIDE SEQUENCE</scope>
    <source>
        <strain evidence="2">MPI-CAGE-CH-0235</strain>
    </source>
</reference>